<dbReference type="Pfam" id="PF00078">
    <property type="entry name" value="RVT_1"/>
    <property type="match status" value="1"/>
</dbReference>
<reference evidence="2 3" key="1">
    <citation type="journal article" date="2022" name="Allergy">
        <title>Genome assembly and annotation of Periplaneta americana reveal a comprehensive cockroach allergen profile.</title>
        <authorList>
            <person name="Wang L."/>
            <person name="Xiong Q."/>
            <person name="Saelim N."/>
            <person name="Wang L."/>
            <person name="Nong W."/>
            <person name="Wan A.T."/>
            <person name="Shi M."/>
            <person name="Liu X."/>
            <person name="Cao Q."/>
            <person name="Hui J.H.L."/>
            <person name="Sookrung N."/>
            <person name="Leung T.F."/>
            <person name="Tungtrongchitr A."/>
            <person name="Tsui S.K.W."/>
        </authorList>
    </citation>
    <scope>NUCLEOTIDE SEQUENCE [LARGE SCALE GENOMIC DNA]</scope>
    <source>
        <strain evidence="2">PWHHKU_190912</strain>
    </source>
</reference>
<gene>
    <name evidence="2" type="ORF">ANN_20928</name>
</gene>
<name>A0ABQ8SDZ2_PERAM</name>
<accession>A0ABQ8SDZ2</accession>
<evidence type="ECO:0000313" key="3">
    <source>
        <dbReference type="Proteomes" id="UP001148838"/>
    </source>
</evidence>
<comment type="caution">
    <text evidence="2">The sequence shown here is derived from an EMBL/GenBank/DDBJ whole genome shotgun (WGS) entry which is preliminary data.</text>
</comment>
<evidence type="ECO:0000259" key="1">
    <source>
        <dbReference type="Pfam" id="PF00078"/>
    </source>
</evidence>
<protein>
    <recommendedName>
        <fullName evidence="1">Reverse transcriptase domain-containing protein</fullName>
    </recommendedName>
</protein>
<proteinExistence type="predicted"/>
<feature type="domain" description="Reverse transcriptase" evidence="1">
    <location>
        <begin position="246"/>
        <end position="325"/>
    </location>
</feature>
<dbReference type="Proteomes" id="UP001148838">
    <property type="component" value="Unassembled WGS sequence"/>
</dbReference>
<sequence>MGSPAVLHQLPCDFQTFFPSIVGPFVLFDELSGIKLEMSASRPLYQIRTNRILPFREPRTTVPVYAQSHTKPNTGRGPVRPGWRGSCKCTAQLLYGDSSSTRERRKFDCGRETDPRRSECAPRLCSVCKSRKHKHESLEFANFHVNVLRSSHIFSIVSRTCKGEPSRARHLTALTAVDSYVTTLPYAEDSFRAFAIKKTIYKKSITDQVPSKFAFEFNLIRQSLMLAEYAIRKVQDNREGLELLGLHQLLVYADDVNMLGENPQTIRENTGILLEASKEVGLEVNPEKTKYIIMPRDENIVRNGNIKIGNLSFEEVEKFKYLGATVTNINYTREEIKHRINIGNACYYSVEKLLSPSLLSKNLKVLFFSCLFCMQFSLTRVPKAIRNRGAGDAVEGLSIDLLMYHSFVNSFLIRVINVPLRFTLLLVDYQLV</sequence>
<dbReference type="PANTHER" id="PTHR47027">
    <property type="entry name" value="REVERSE TRANSCRIPTASE DOMAIN-CONTAINING PROTEIN"/>
    <property type="match status" value="1"/>
</dbReference>
<evidence type="ECO:0000313" key="2">
    <source>
        <dbReference type="EMBL" id="KAJ4432309.1"/>
    </source>
</evidence>
<dbReference type="EMBL" id="JAJSOF020000029">
    <property type="protein sequence ID" value="KAJ4432309.1"/>
    <property type="molecule type" value="Genomic_DNA"/>
</dbReference>
<keyword evidence="3" id="KW-1185">Reference proteome</keyword>
<organism evidence="2 3">
    <name type="scientific">Periplaneta americana</name>
    <name type="common">American cockroach</name>
    <name type="synonym">Blatta americana</name>
    <dbReference type="NCBI Taxonomy" id="6978"/>
    <lineage>
        <taxon>Eukaryota</taxon>
        <taxon>Metazoa</taxon>
        <taxon>Ecdysozoa</taxon>
        <taxon>Arthropoda</taxon>
        <taxon>Hexapoda</taxon>
        <taxon>Insecta</taxon>
        <taxon>Pterygota</taxon>
        <taxon>Neoptera</taxon>
        <taxon>Polyneoptera</taxon>
        <taxon>Dictyoptera</taxon>
        <taxon>Blattodea</taxon>
        <taxon>Blattoidea</taxon>
        <taxon>Blattidae</taxon>
        <taxon>Blattinae</taxon>
        <taxon>Periplaneta</taxon>
    </lineage>
</organism>
<dbReference type="InterPro" id="IPR000477">
    <property type="entry name" value="RT_dom"/>
</dbReference>
<dbReference type="PANTHER" id="PTHR47027:SF29">
    <property type="entry name" value="C2H2-TYPE DOMAIN-CONTAINING PROTEIN"/>
    <property type="match status" value="1"/>
</dbReference>